<comment type="caution">
    <text evidence="1">The sequence shown here is derived from an EMBL/GenBank/DDBJ whole genome shotgun (WGS) entry which is preliminary data.</text>
</comment>
<dbReference type="Proteomes" id="UP001590950">
    <property type="component" value="Unassembled WGS sequence"/>
</dbReference>
<proteinExistence type="predicted"/>
<evidence type="ECO:0000313" key="2">
    <source>
        <dbReference type="Proteomes" id="UP001590950"/>
    </source>
</evidence>
<sequence length="153" mass="17446">MMRDPINQGLYQSQSYGPIMSRRLKPILRTAWNVSLIASSPTRKSDLDGWTSLTKDWLRGFKPSAISKISQRFVRDFLSPDTQYWATTVSQSATRKRHVNNGHVVPKTAIDLTDDAEEPVEFIENKRPQFVVRAPSGSADKAPRSPRRHLRLL</sequence>
<keyword evidence="2" id="KW-1185">Reference proteome</keyword>
<gene>
    <name evidence="1" type="ORF">N7G274_009812</name>
</gene>
<protein>
    <submittedName>
        <fullName evidence="1">Uncharacterized protein</fullName>
    </submittedName>
</protein>
<reference evidence="1 2" key="1">
    <citation type="submission" date="2024-09" db="EMBL/GenBank/DDBJ databases">
        <title>Rethinking Asexuality: The Enigmatic Case of Functional Sexual Genes in Lepraria (Stereocaulaceae).</title>
        <authorList>
            <person name="Doellman M."/>
            <person name="Sun Y."/>
            <person name="Barcenas-Pena A."/>
            <person name="Lumbsch H.T."/>
            <person name="Grewe F."/>
        </authorList>
    </citation>
    <scope>NUCLEOTIDE SEQUENCE [LARGE SCALE GENOMIC DNA]</scope>
    <source>
        <strain evidence="1 2">Mercado 3170</strain>
    </source>
</reference>
<evidence type="ECO:0000313" key="1">
    <source>
        <dbReference type="EMBL" id="KAL2037531.1"/>
    </source>
</evidence>
<organism evidence="1 2">
    <name type="scientific">Stereocaulon virgatum</name>
    <dbReference type="NCBI Taxonomy" id="373712"/>
    <lineage>
        <taxon>Eukaryota</taxon>
        <taxon>Fungi</taxon>
        <taxon>Dikarya</taxon>
        <taxon>Ascomycota</taxon>
        <taxon>Pezizomycotina</taxon>
        <taxon>Lecanoromycetes</taxon>
        <taxon>OSLEUM clade</taxon>
        <taxon>Lecanoromycetidae</taxon>
        <taxon>Lecanorales</taxon>
        <taxon>Lecanorineae</taxon>
        <taxon>Stereocaulaceae</taxon>
        <taxon>Stereocaulon</taxon>
    </lineage>
</organism>
<accession>A0ABR3ZXT3</accession>
<dbReference type="EMBL" id="JBEFKJ010000040">
    <property type="protein sequence ID" value="KAL2037531.1"/>
    <property type="molecule type" value="Genomic_DNA"/>
</dbReference>
<name>A0ABR3ZXT3_9LECA</name>